<dbReference type="EMBL" id="WBOF01000001">
    <property type="protein sequence ID" value="MQS13178.1"/>
    <property type="molecule type" value="Genomic_DNA"/>
</dbReference>
<comment type="caution">
    <text evidence="2">The sequence shown here is derived from an EMBL/GenBank/DDBJ whole genome shotgun (WGS) entry which is preliminary data.</text>
</comment>
<evidence type="ECO:0000313" key="2">
    <source>
        <dbReference type="EMBL" id="MQS13178.1"/>
    </source>
</evidence>
<proteinExistence type="predicted"/>
<evidence type="ECO:0000313" key="3">
    <source>
        <dbReference type="Proteomes" id="UP000450000"/>
    </source>
</evidence>
<dbReference type="Proteomes" id="UP000450000">
    <property type="component" value="Unassembled WGS sequence"/>
</dbReference>
<organism evidence="2 3">
    <name type="scientific">Streptomyces kaniharaensis</name>
    <dbReference type="NCBI Taxonomy" id="212423"/>
    <lineage>
        <taxon>Bacteria</taxon>
        <taxon>Bacillati</taxon>
        <taxon>Actinomycetota</taxon>
        <taxon>Actinomycetes</taxon>
        <taxon>Kitasatosporales</taxon>
        <taxon>Streptomycetaceae</taxon>
        <taxon>Streptomyces</taxon>
    </lineage>
</organism>
<keyword evidence="3" id="KW-1185">Reference proteome</keyword>
<dbReference type="AlphaFoldDB" id="A0A6N7KS54"/>
<name>A0A6N7KS54_9ACTN</name>
<reference evidence="2 3" key="1">
    <citation type="submission" date="2019-09" db="EMBL/GenBank/DDBJ databases">
        <title>Genome Sequences of Streptomyces kaniharaensis ATCC 21070.</title>
        <authorList>
            <person name="Zhu W."/>
            <person name="De Crecy-Lagard V."/>
            <person name="Richards N.G."/>
        </authorList>
    </citation>
    <scope>NUCLEOTIDE SEQUENCE [LARGE SCALE GENOMIC DNA]</scope>
    <source>
        <strain evidence="2 3">SF-557</strain>
    </source>
</reference>
<feature type="region of interest" description="Disordered" evidence="1">
    <location>
        <begin position="1"/>
        <end position="20"/>
    </location>
</feature>
<evidence type="ECO:0000256" key="1">
    <source>
        <dbReference type="SAM" id="MobiDB-lite"/>
    </source>
</evidence>
<gene>
    <name evidence="2" type="ORF">F7Q99_13005</name>
</gene>
<accession>A0A6N7KS54</accession>
<protein>
    <submittedName>
        <fullName evidence="2">Uncharacterized protein</fullName>
    </submittedName>
</protein>
<sequence length="133" mass="12873">MAVQGGDRGGAPGLGLLRDRDDGGAGVLDGLGDPGADRGARLVGGAGGGQAGCQGGLLRPVERLQGVLLGVGRQAGEGVTDLWGEVPVVLDAEAVGGLGGLRPHGVQGRAQTLLRAVREVRGGVPGLGGGLTS</sequence>
<feature type="compositionally biased region" description="Gly residues" evidence="1">
    <location>
        <begin position="1"/>
        <end position="13"/>
    </location>
</feature>